<comment type="caution">
    <text evidence="4">The sequence shown here is derived from an EMBL/GenBank/DDBJ whole genome shotgun (WGS) entry which is preliminary data.</text>
</comment>
<feature type="non-terminal residue" evidence="4">
    <location>
        <position position="1"/>
    </location>
</feature>
<dbReference type="InterPro" id="IPR001878">
    <property type="entry name" value="Znf_CCHC"/>
</dbReference>
<protein>
    <recommendedName>
        <fullName evidence="3">CCHC-type domain-containing protein</fullName>
    </recommendedName>
</protein>
<feature type="compositionally biased region" description="Low complexity" evidence="2">
    <location>
        <begin position="765"/>
        <end position="793"/>
    </location>
</feature>
<evidence type="ECO:0000313" key="5">
    <source>
        <dbReference type="Proteomes" id="UP000663852"/>
    </source>
</evidence>
<dbReference type="Gene3D" id="4.10.60.10">
    <property type="entry name" value="Zinc finger, CCHC-type"/>
    <property type="match status" value="1"/>
</dbReference>
<feature type="domain" description="CCHC-type" evidence="3">
    <location>
        <begin position="803"/>
        <end position="818"/>
    </location>
</feature>
<gene>
    <name evidence="4" type="ORF">EDS130_LOCUS14885</name>
</gene>
<keyword evidence="1" id="KW-0862">Zinc</keyword>
<evidence type="ECO:0000256" key="1">
    <source>
        <dbReference type="PROSITE-ProRule" id="PRU00047"/>
    </source>
</evidence>
<feature type="compositionally biased region" description="Low complexity" evidence="2">
    <location>
        <begin position="850"/>
        <end position="859"/>
    </location>
</feature>
<dbReference type="Pfam" id="PF26034">
    <property type="entry name" value="PHAT_SMAUG"/>
    <property type="match status" value="1"/>
</dbReference>
<evidence type="ECO:0000313" key="4">
    <source>
        <dbReference type="EMBL" id="CAF1001022.1"/>
    </source>
</evidence>
<dbReference type="PANTHER" id="PTHR16195">
    <property type="entry name" value="ZINC FINGER CCHC DOMAIN CONTAINING PROTEIN"/>
    <property type="match status" value="1"/>
</dbReference>
<dbReference type="AlphaFoldDB" id="A0A814GU42"/>
<dbReference type="InterPro" id="IPR042344">
    <property type="entry name" value="ZCCHC14"/>
</dbReference>
<dbReference type="Pfam" id="PF00098">
    <property type="entry name" value="zf-CCHC"/>
    <property type="match status" value="1"/>
</dbReference>
<feature type="compositionally biased region" description="Low complexity" evidence="2">
    <location>
        <begin position="584"/>
        <end position="597"/>
    </location>
</feature>
<sequence length="873" mass="97397">MLNQEEIHRYFNHLSGAKRIEFLYGLLHLCQPLELRYLGTCLEEIARKDYEYLYHAEQKTNHLSTQNVPLPSSSASSVSSSTNEQTNQQTDLLPDEKLDLTDQFTRAHAIVDIALLWAKNRACAIRLFRRLKASDSVKLVDMLLERDDLDERTMDEILIIFCLAANHPAFSFDMRTQMAQIFKELEKRQRKMKLLQTVQSNQNDDEDTLDESSCLGQHLSLSSSSSMYNPTTLSVHASPLLTRLTVVNFDTDVTPIRILIKADWSDNNSTLAWKTPNDIRSFHLQLSNIVYHDDIRLERLMNISGYLRDIGFSTEADVEQMKKNIGIYMAHLVYFSSYISTISTLAKFFNSSLKLVDSKQRLFNSNNTFEDSLPSSPSYSNGMTPLQCELPIQQTDSDSKTLCSPKLSLSIAKSKQQLDVAKQARSTVPTHNGTQTGLEVRCEETQTDRMPGPGFILAEHQDFLRRYSMDELAKLTPHDLIVDGLDSSIAQLLCGALDDLKPMSIHLSNSTKAVRSPCTFVQIPTASSSSTSPPPPLLDAALMTVVQQQQQPQASSSSSSRTSPPGFDRNQFEHILINFAGMRSSVSSSPSPKLPKSGTNNTTVLQPTSLQALPAPATSTSSSTAVTSSSSNAPPPTQHHVPLLTAHSFLYNPVEPCIFPIAIPPGFPSTSPDLMRFFAPNMAAVAAAAVANTTNPSNTNFLGNSNSTQGSMSSSRSTTQSNGTNTPPEQNGQNLHHSSASTTSSTVSRHQQPHFRHRQHYPSDSQQYQQNSSHTQQRQGQTSYSQQQQQQQQQLQHSRPKACYTCGGFGHLAFACPEQYLSDSNYSHSTREGYRLDYRPRQSTPTNFHQQQQQQQQRQMRSNSNSKTKLRDN</sequence>
<feature type="region of interest" description="Disordered" evidence="2">
    <location>
        <begin position="64"/>
        <end position="92"/>
    </location>
</feature>
<feature type="region of interest" description="Disordered" evidence="2">
    <location>
        <begin position="695"/>
        <end position="793"/>
    </location>
</feature>
<feature type="compositionally biased region" description="Low complexity" evidence="2">
    <location>
        <begin position="72"/>
        <end position="81"/>
    </location>
</feature>
<proteinExistence type="predicted"/>
<feature type="region of interest" description="Disordered" evidence="2">
    <location>
        <begin position="583"/>
        <end position="639"/>
    </location>
</feature>
<feature type="compositionally biased region" description="Basic residues" evidence="2">
    <location>
        <begin position="751"/>
        <end position="760"/>
    </location>
</feature>
<organism evidence="4 5">
    <name type="scientific">Adineta ricciae</name>
    <name type="common">Rotifer</name>
    <dbReference type="NCBI Taxonomy" id="249248"/>
    <lineage>
        <taxon>Eukaryota</taxon>
        <taxon>Metazoa</taxon>
        <taxon>Spiralia</taxon>
        <taxon>Gnathifera</taxon>
        <taxon>Rotifera</taxon>
        <taxon>Eurotatoria</taxon>
        <taxon>Bdelloidea</taxon>
        <taxon>Adinetida</taxon>
        <taxon>Adinetidae</taxon>
        <taxon>Adineta</taxon>
    </lineage>
</organism>
<dbReference type="Pfam" id="PF25479">
    <property type="entry name" value="Vts1"/>
    <property type="match status" value="1"/>
</dbReference>
<dbReference type="InterPro" id="IPR058599">
    <property type="entry name" value="PHAT_Smg/ZCCHC2-like"/>
</dbReference>
<dbReference type="InterPro" id="IPR036871">
    <property type="entry name" value="PX_dom_sf"/>
</dbReference>
<dbReference type="GO" id="GO:0003676">
    <property type="term" value="F:nucleic acid binding"/>
    <property type="evidence" value="ECO:0007669"/>
    <property type="project" value="InterPro"/>
</dbReference>
<feature type="compositionally biased region" description="Polar residues" evidence="2">
    <location>
        <begin position="598"/>
        <end position="611"/>
    </location>
</feature>
<dbReference type="EMBL" id="CAJNOJ010000062">
    <property type="protein sequence ID" value="CAF1001022.1"/>
    <property type="molecule type" value="Genomic_DNA"/>
</dbReference>
<feature type="region of interest" description="Disordered" evidence="2">
    <location>
        <begin position="838"/>
        <end position="873"/>
    </location>
</feature>
<feature type="region of interest" description="Disordered" evidence="2">
    <location>
        <begin position="545"/>
        <end position="567"/>
    </location>
</feature>
<dbReference type="GO" id="GO:0008270">
    <property type="term" value="F:zinc ion binding"/>
    <property type="evidence" value="ECO:0007669"/>
    <property type="project" value="UniProtKB-KW"/>
</dbReference>
<keyword evidence="1" id="KW-0863">Zinc-finger</keyword>
<dbReference type="PANTHER" id="PTHR16195:SF16">
    <property type="entry name" value="ZINC FINGER CCHC DOMAIN-CONTAINING PROTEIN 14"/>
    <property type="match status" value="1"/>
</dbReference>
<feature type="compositionally biased region" description="Low complexity" evidence="2">
    <location>
        <begin position="545"/>
        <end position="560"/>
    </location>
</feature>
<dbReference type="SMART" id="SM00343">
    <property type="entry name" value="ZnF_C2HC"/>
    <property type="match status" value="1"/>
</dbReference>
<accession>A0A814GU42</accession>
<feature type="compositionally biased region" description="Polar residues" evidence="2">
    <location>
        <begin position="727"/>
        <end position="737"/>
    </location>
</feature>
<evidence type="ECO:0000256" key="2">
    <source>
        <dbReference type="SAM" id="MobiDB-lite"/>
    </source>
</evidence>
<keyword evidence="1" id="KW-0479">Metal-binding</keyword>
<feature type="compositionally biased region" description="Low complexity" evidence="2">
    <location>
        <begin position="612"/>
        <end position="632"/>
    </location>
</feature>
<dbReference type="PROSITE" id="PS50158">
    <property type="entry name" value="ZF_CCHC"/>
    <property type="match status" value="1"/>
</dbReference>
<dbReference type="Proteomes" id="UP000663852">
    <property type="component" value="Unassembled WGS sequence"/>
</dbReference>
<evidence type="ECO:0000259" key="3">
    <source>
        <dbReference type="PROSITE" id="PS50158"/>
    </source>
</evidence>
<dbReference type="GO" id="GO:0035091">
    <property type="term" value="F:phosphatidylinositol binding"/>
    <property type="evidence" value="ECO:0007669"/>
    <property type="project" value="InterPro"/>
</dbReference>
<dbReference type="SUPFAM" id="SSF57756">
    <property type="entry name" value="Retrovirus zinc finger-like domains"/>
    <property type="match status" value="1"/>
</dbReference>
<dbReference type="Gene3D" id="3.30.1520.10">
    <property type="entry name" value="Phox-like domain"/>
    <property type="match status" value="1"/>
</dbReference>
<reference evidence="4" key="1">
    <citation type="submission" date="2021-02" db="EMBL/GenBank/DDBJ databases">
        <authorList>
            <person name="Nowell W R."/>
        </authorList>
    </citation>
    <scope>NUCLEOTIDE SEQUENCE</scope>
</reference>
<feature type="compositionally biased region" description="Polar residues" evidence="2">
    <location>
        <begin position="82"/>
        <end position="91"/>
    </location>
</feature>
<feature type="compositionally biased region" description="Low complexity" evidence="2">
    <location>
        <begin position="738"/>
        <end position="750"/>
    </location>
</feature>
<dbReference type="OrthoDB" id="6361509at2759"/>
<dbReference type="InterPro" id="IPR036875">
    <property type="entry name" value="Znf_CCHC_sf"/>
</dbReference>
<feature type="compositionally biased region" description="Low complexity" evidence="2">
    <location>
        <begin position="695"/>
        <end position="726"/>
    </location>
</feature>
<name>A0A814GU42_ADIRI</name>
<dbReference type="InterPro" id="IPR057327">
    <property type="entry name" value="Vts1_dom"/>
</dbReference>